<feature type="transmembrane region" description="Helical" evidence="1">
    <location>
        <begin position="205"/>
        <end position="220"/>
    </location>
</feature>
<dbReference type="InterPro" id="IPR009639">
    <property type="entry name" value="Pept_A24A_C_arc"/>
</dbReference>
<reference evidence="5" key="1">
    <citation type="journal article" date="2016" name="Syst. Appl. Microbiol.">
        <title>Thermococcus piezophilus sp. nov., a novel hyperthermophilic and piezophilic archaeon with a broad pressure range for growth, isolated from a deepest hydrothermal vent at the Mid-Cayman Rise.</title>
        <authorList>
            <person name="Dalmasso C."/>
            <person name="Oger P."/>
            <person name="Selva G."/>
            <person name="Courtine D."/>
            <person name="L'Haridon S."/>
            <person name="Garlaschelli A."/>
            <person name="Roussel E."/>
            <person name="Miyazaki J."/>
            <person name="Reveillaud J."/>
            <person name="Jebbar M."/>
            <person name="Takai K."/>
            <person name="Maignien L."/>
            <person name="Alain K."/>
        </authorList>
    </citation>
    <scope>NUCLEOTIDE SEQUENCE [LARGE SCALE GENOMIC DNA]</scope>
    <source>
        <strain evidence="5">CDGS</strain>
    </source>
</reference>
<dbReference type="Pfam" id="PF01478">
    <property type="entry name" value="Peptidase_A24"/>
    <property type="match status" value="1"/>
</dbReference>
<feature type="domain" description="Prepilin type IV endopeptidase peptidase" evidence="2">
    <location>
        <begin position="9"/>
        <end position="127"/>
    </location>
</feature>
<protein>
    <submittedName>
        <fullName evidence="4">Transposase</fullName>
    </submittedName>
</protein>
<dbReference type="Proteomes" id="UP000076969">
    <property type="component" value="Chromosome"/>
</dbReference>
<dbReference type="AlphaFoldDB" id="A0A172WF33"/>
<dbReference type="EMBL" id="CP015520">
    <property type="protein sequence ID" value="ANF21979.1"/>
    <property type="molecule type" value="Genomic_DNA"/>
</dbReference>
<dbReference type="Pfam" id="PF06819">
    <property type="entry name" value="Arc_PepC"/>
    <property type="match status" value="1"/>
</dbReference>
<feature type="transmembrane region" description="Helical" evidence="1">
    <location>
        <begin position="182"/>
        <end position="200"/>
    </location>
</feature>
<feature type="transmembrane region" description="Helical" evidence="1">
    <location>
        <begin position="157"/>
        <end position="176"/>
    </location>
</feature>
<dbReference type="GeneID" id="28494789"/>
<feature type="domain" description="Peptidase A24A-predicted C-terminal archaea" evidence="3">
    <location>
        <begin position="232"/>
        <end position="340"/>
    </location>
</feature>
<feature type="transmembrane region" description="Helical" evidence="1">
    <location>
        <begin position="226"/>
        <end position="246"/>
    </location>
</feature>
<accession>A0A172WF33</accession>
<dbReference type="RefSeq" id="WP_068664225.1">
    <property type="nucleotide sequence ID" value="NZ_CP015520.1"/>
</dbReference>
<dbReference type="GO" id="GO:0004190">
    <property type="term" value="F:aspartic-type endopeptidase activity"/>
    <property type="evidence" value="ECO:0007669"/>
    <property type="project" value="InterPro"/>
</dbReference>
<evidence type="ECO:0000313" key="5">
    <source>
        <dbReference type="Proteomes" id="UP000076969"/>
    </source>
</evidence>
<feature type="transmembrane region" description="Helical" evidence="1">
    <location>
        <begin position="113"/>
        <end position="136"/>
    </location>
</feature>
<keyword evidence="1" id="KW-0812">Transmembrane</keyword>
<dbReference type="InterPro" id="IPR000045">
    <property type="entry name" value="Prepilin_IV_endopep_pep"/>
</dbReference>
<dbReference type="Gene3D" id="1.20.120.1220">
    <property type="match status" value="1"/>
</dbReference>
<evidence type="ECO:0000313" key="4">
    <source>
        <dbReference type="EMBL" id="ANF21979.1"/>
    </source>
</evidence>
<name>A0A172WF33_9EURY</name>
<feature type="transmembrane region" description="Helical" evidence="1">
    <location>
        <begin position="60"/>
        <end position="93"/>
    </location>
</feature>
<proteinExistence type="predicted"/>
<dbReference type="OrthoDB" id="65749at2157"/>
<feature type="transmembrane region" description="Helical" evidence="1">
    <location>
        <begin position="29"/>
        <end position="48"/>
    </location>
</feature>
<keyword evidence="1" id="KW-0472">Membrane</keyword>
<evidence type="ECO:0000259" key="3">
    <source>
        <dbReference type="Pfam" id="PF06819"/>
    </source>
</evidence>
<evidence type="ECO:0000259" key="2">
    <source>
        <dbReference type="Pfam" id="PF01478"/>
    </source>
</evidence>
<gene>
    <name evidence="4" type="ORF">A7C91_01305</name>
</gene>
<dbReference type="STRING" id="1712654.A7C91_01305"/>
<keyword evidence="1" id="KW-1133">Transmembrane helix</keyword>
<evidence type="ECO:0000256" key="1">
    <source>
        <dbReference type="SAM" id="Phobius"/>
    </source>
</evidence>
<organism evidence="4 5">
    <name type="scientific">Thermococcus piezophilus</name>
    <dbReference type="NCBI Taxonomy" id="1712654"/>
    <lineage>
        <taxon>Archaea</taxon>
        <taxon>Methanobacteriati</taxon>
        <taxon>Methanobacteriota</taxon>
        <taxon>Thermococci</taxon>
        <taxon>Thermococcales</taxon>
        <taxon>Thermococcaceae</taxon>
        <taxon>Thermococcus</taxon>
    </lineage>
</organism>
<dbReference type="KEGG" id="tpie:A7C91_01305"/>
<sequence>MDYVPLILGLVMGVATSYTDMKTGFIDDLHVFPIAGLSIVYHLYRGFFVEHNTMLALSGLIGFFIGLVLGLVLYFLGAWASGDVVILAGFSALLPYPPSTASLIPPYALNYPLYPISILLNSIIAIFPFIFLYSFGVLIARKKFSELKEILTSGVRLTVEVVLWITAALGLQIALYNTTGTVFGGLLGWVFTFIVVVALGRARKFGDAFGLLVLGYLLYLDPRMALWIFARLLAVIYLLKVFFSTVKFMRTEVLMEEVPLEELEEWDILGETIFEKNGQIGRDRTDSFVRLKISLLTANLEVLRPNYGRVIASPTAEGLKKEQIEELKRLVEEGKLENRFLRKKAMPFAPALFIGFLIAYFWGDIFWWIQLKIAGL</sequence>
<dbReference type="GO" id="GO:0016020">
    <property type="term" value="C:membrane"/>
    <property type="evidence" value="ECO:0007669"/>
    <property type="project" value="InterPro"/>
</dbReference>
<feature type="transmembrane region" description="Helical" evidence="1">
    <location>
        <begin position="348"/>
        <end position="369"/>
    </location>
</feature>
<keyword evidence="5" id="KW-1185">Reference proteome</keyword>